<proteinExistence type="predicted"/>
<sequence length="537" mass="57053">MSLVLTVLWHPDVRQIGHQAFWPADAVDWRLQRFEPAFCAPGSVSGSPLGLQVISRQGLRLRRHDDGAVTLFSAQQRMRIEVDGVPMGGIEGRDGIGVPSEPGSSLLPDDTAGARLRLTADRLARGTVLGLGGTVLLCLHRSDRLPRREAPSGLVGVSSGMIRVREQIRQVAPTRLPVLLLAESGSGKELAANAIHGLSPAGGGPFVAINMATLGEHTAATELFGASRGAYTGAQTARRGLFAAAGEGSLFLDEVGDTPPSVQPMLLRVLDAGEYRPLGAIHIERSRARIIAATDRALGSGEFNQPLLRRLEAYTLRIPPLRERREDLGVLLMHLLPEPQAAIASRLGWSFLTTAFICDWPGNVRQMGQVLRRAAMQVAAGEAVDLSFAMAPGSPGAATTSRQGVPAGVRDALTAMETDAADRAPTTTGSSEAAADRARIPPAALSEDQVVAALDRHGWCVQRAARALCISRPSLYALIQRSSAIRDATEVPEPELRAAYSQGVGQAKPLEACATALKVPKQGLRRRLRSLGLLQGV</sequence>
<evidence type="ECO:0000313" key="5">
    <source>
        <dbReference type="EMBL" id="UXH76122.1"/>
    </source>
</evidence>
<evidence type="ECO:0000256" key="2">
    <source>
        <dbReference type="ARBA" id="ARBA00022840"/>
    </source>
</evidence>
<keyword evidence="1" id="KW-0547">Nucleotide-binding</keyword>
<gene>
    <name evidence="5" type="ORF">N4261_13675</name>
</gene>
<dbReference type="EMBL" id="CP104562">
    <property type="protein sequence ID" value="UXH76122.1"/>
    <property type="molecule type" value="Genomic_DNA"/>
</dbReference>
<evidence type="ECO:0000256" key="1">
    <source>
        <dbReference type="ARBA" id="ARBA00022741"/>
    </source>
</evidence>
<dbReference type="SUPFAM" id="SSF52540">
    <property type="entry name" value="P-loop containing nucleoside triphosphate hydrolases"/>
    <property type="match status" value="1"/>
</dbReference>
<evidence type="ECO:0000256" key="3">
    <source>
        <dbReference type="SAM" id="MobiDB-lite"/>
    </source>
</evidence>
<dbReference type="PROSITE" id="PS50045">
    <property type="entry name" value="SIGMA54_INTERACT_4"/>
    <property type="match status" value="1"/>
</dbReference>
<protein>
    <submittedName>
        <fullName evidence="5">Sigma 54-interacting transcriptional regulator</fullName>
    </submittedName>
</protein>
<evidence type="ECO:0000313" key="6">
    <source>
        <dbReference type="Proteomes" id="UP001064933"/>
    </source>
</evidence>
<dbReference type="PANTHER" id="PTHR32071:SF100">
    <property type="entry name" value="RESPONSE REGULATOR PROTEIN PILR"/>
    <property type="match status" value="1"/>
</dbReference>
<accession>A0ABY6ASX8</accession>
<keyword evidence="2" id="KW-0067">ATP-binding</keyword>
<dbReference type="SMART" id="SM00382">
    <property type="entry name" value="AAA"/>
    <property type="match status" value="1"/>
</dbReference>
<name>A0ABY6ASX8_9BURK</name>
<dbReference type="CDD" id="cd00009">
    <property type="entry name" value="AAA"/>
    <property type="match status" value="1"/>
</dbReference>
<dbReference type="RefSeq" id="WP_261755854.1">
    <property type="nucleotide sequence ID" value="NZ_CP104562.2"/>
</dbReference>
<dbReference type="InterPro" id="IPR027417">
    <property type="entry name" value="P-loop_NTPase"/>
</dbReference>
<feature type="region of interest" description="Disordered" evidence="3">
    <location>
        <begin position="418"/>
        <end position="437"/>
    </location>
</feature>
<dbReference type="InterPro" id="IPR003593">
    <property type="entry name" value="AAA+_ATPase"/>
</dbReference>
<feature type="domain" description="Sigma-54 factor interaction" evidence="4">
    <location>
        <begin position="154"/>
        <end position="376"/>
    </location>
</feature>
<dbReference type="Proteomes" id="UP001064933">
    <property type="component" value="Chromosome"/>
</dbReference>
<evidence type="ECO:0000259" key="4">
    <source>
        <dbReference type="PROSITE" id="PS50045"/>
    </source>
</evidence>
<keyword evidence="6" id="KW-1185">Reference proteome</keyword>
<reference evidence="5" key="1">
    <citation type="submission" date="2022-10" db="EMBL/GenBank/DDBJ databases">
        <title>Characterization and whole genome sequencing of a new Roseateles species, isolated from fresh water.</title>
        <authorList>
            <person name="Guliayeva D.Y."/>
            <person name="Akhremchuk A.E."/>
            <person name="Sikolenko M.A."/>
            <person name="Valentovich L.N."/>
            <person name="Sidarenka A.V."/>
        </authorList>
    </citation>
    <scope>NUCLEOTIDE SEQUENCE</scope>
    <source>
        <strain evidence="5">BIM B-1768</strain>
    </source>
</reference>
<organism evidence="5 6">
    <name type="scientific">Roseateles amylovorans</name>
    <dbReference type="NCBI Taxonomy" id="2978473"/>
    <lineage>
        <taxon>Bacteria</taxon>
        <taxon>Pseudomonadati</taxon>
        <taxon>Pseudomonadota</taxon>
        <taxon>Betaproteobacteria</taxon>
        <taxon>Burkholderiales</taxon>
        <taxon>Sphaerotilaceae</taxon>
        <taxon>Roseateles</taxon>
    </lineage>
</organism>
<dbReference type="Pfam" id="PF00158">
    <property type="entry name" value="Sigma54_activat"/>
    <property type="match status" value="1"/>
</dbReference>
<dbReference type="PANTHER" id="PTHR32071">
    <property type="entry name" value="TRANSCRIPTIONAL REGULATORY PROTEIN"/>
    <property type="match status" value="1"/>
</dbReference>
<dbReference type="InterPro" id="IPR002078">
    <property type="entry name" value="Sigma_54_int"/>
</dbReference>
<dbReference type="Gene3D" id="1.10.8.60">
    <property type="match status" value="1"/>
</dbReference>
<dbReference type="Gene3D" id="3.40.50.300">
    <property type="entry name" value="P-loop containing nucleotide triphosphate hydrolases"/>
    <property type="match status" value="1"/>
</dbReference>